<feature type="transmembrane region" description="Helical" evidence="1">
    <location>
        <begin position="326"/>
        <end position="344"/>
    </location>
</feature>
<keyword evidence="3" id="KW-1185">Reference proteome</keyword>
<feature type="transmembrane region" description="Helical" evidence="1">
    <location>
        <begin position="292"/>
        <end position="311"/>
    </location>
</feature>
<feature type="transmembrane region" description="Helical" evidence="1">
    <location>
        <begin position="218"/>
        <end position="239"/>
    </location>
</feature>
<evidence type="ECO:0000256" key="1">
    <source>
        <dbReference type="SAM" id="Phobius"/>
    </source>
</evidence>
<evidence type="ECO:0000313" key="3">
    <source>
        <dbReference type="Proteomes" id="UP001634747"/>
    </source>
</evidence>
<organism evidence="2 3">
    <name type="scientific">Terriglobus aquaticus</name>
    <dbReference type="NCBI Taxonomy" id="940139"/>
    <lineage>
        <taxon>Bacteria</taxon>
        <taxon>Pseudomonadati</taxon>
        <taxon>Acidobacteriota</taxon>
        <taxon>Terriglobia</taxon>
        <taxon>Terriglobales</taxon>
        <taxon>Acidobacteriaceae</taxon>
        <taxon>Terriglobus</taxon>
    </lineage>
</organism>
<sequence>MSPSQIRPLPHQPKPHAPSRWSSHAWLAFILAASALALLLLGYHPDAEDGGIYGAAIAARIDPALFPHDRVWVTAHTRFALFVPTAAAAVRILHLPLSAVLFGIQALGLVALLCAAAHLAKSCFPLQTRPWLPVLAVAVAAGLPVAGTGLYAVDPYSTARSLTTPLLLFALSFALRHRWPAVILCWAAAATLHPLMAIWGALPLLVLASLATSKPRRWIIALALAIFLIAALLVTTAPAETAGTYAVAHTRAYWFPAQWRWFEWAGAVAPCALLLLIARLSGLPRTSNLHRLTAAACLTSALAVLLALTFARESSTSLAVARLQPLRSLHLVFIALFPAAAAFLQSRLKSLPQAALPILACAALGASTFAMQRSLYPHTAHMEWPGLPPSNPWQAAFAWCRDHLPTPALVALDSNYINYPGEDSHGFRAVALHSTPPDNVKDAGIAAVLPGLTPSWQAGVAATTGLNTASDTERRQRLLPLGVTWIVLPAAMPTALTCPYRNAAAQVCELR</sequence>
<keyword evidence="1" id="KW-0812">Transmembrane</keyword>
<feature type="transmembrane region" description="Helical" evidence="1">
    <location>
        <begin position="21"/>
        <end position="43"/>
    </location>
</feature>
<dbReference type="Proteomes" id="UP001634747">
    <property type="component" value="Unassembled WGS sequence"/>
</dbReference>
<keyword evidence="1" id="KW-1133">Transmembrane helix</keyword>
<feature type="transmembrane region" description="Helical" evidence="1">
    <location>
        <begin position="100"/>
        <end position="119"/>
    </location>
</feature>
<name>A0ABW9KLE5_9BACT</name>
<feature type="transmembrane region" description="Helical" evidence="1">
    <location>
        <begin position="181"/>
        <end position="206"/>
    </location>
</feature>
<dbReference type="EMBL" id="JBJYXY010000001">
    <property type="protein sequence ID" value="MFN2975775.1"/>
    <property type="molecule type" value="Genomic_DNA"/>
</dbReference>
<feature type="transmembrane region" description="Helical" evidence="1">
    <location>
        <begin position="351"/>
        <end position="371"/>
    </location>
</feature>
<accession>A0ABW9KLE5</accession>
<keyword evidence="1" id="KW-0472">Membrane</keyword>
<proteinExistence type="predicted"/>
<feature type="transmembrane region" description="Helical" evidence="1">
    <location>
        <begin position="259"/>
        <end position="280"/>
    </location>
</feature>
<gene>
    <name evidence="2" type="ORF">ACK2TP_08375</name>
</gene>
<protein>
    <recommendedName>
        <fullName evidence="4">Transmembrane protein</fullName>
    </recommendedName>
</protein>
<feature type="transmembrane region" description="Helical" evidence="1">
    <location>
        <begin position="131"/>
        <end position="152"/>
    </location>
</feature>
<comment type="caution">
    <text evidence="2">The sequence shown here is derived from an EMBL/GenBank/DDBJ whole genome shotgun (WGS) entry which is preliminary data.</text>
</comment>
<reference evidence="2 3" key="1">
    <citation type="submission" date="2024-12" db="EMBL/GenBank/DDBJ databases">
        <authorList>
            <person name="Lee Y."/>
        </authorList>
    </citation>
    <scope>NUCLEOTIDE SEQUENCE [LARGE SCALE GENOMIC DNA]</scope>
    <source>
        <strain evidence="2 3">03SUJ4</strain>
    </source>
</reference>
<dbReference type="RefSeq" id="WP_263412713.1">
    <property type="nucleotide sequence ID" value="NZ_BAABBH010000001.1"/>
</dbReference>
<evidence type="ECO:0008006" key="4">
    <source>
        <dbReference type="Google" id="ProtNLM"/>
    </source>
</evidence>
<evidence type="ECO:0000313" key="2">
    <source>
        <dbReference type="EMBL" id="MFN2975775.1"/>
    </source>
</evidence>